<dbReference type="EMBL" id="AACS02000012">
    <property type="protein sequence ID" value="EAU86470.1"/>
    <property type="molecule type" value="Genomic_DNA"/>
</dbReference>
<dbReference type="VEuPathDB" id="FungiDB:CC1G_11778"/>
<sequence length="139" mass="15113">MDTQAKPPAGRYVIYNRVLSPNGEKLALTYPGYQREALTLTPLHHGANQIWILNDWDATKSSLTPETARNTQVGWGSGNVPIVLPPGNYVWTLASSAGGYIIQDGGKTVYWNAGEAVANTKVSIGGDNGLQARWIFERV</sequence>
<dbReference type="eggNOG" id="ENOG502SY49">
    <property type="taxonomic scope" value="Eukaryota"/>
</dbReference>
<feature type="domain" description="CCL2-like lectin" evidence="1">
    <location>
        <begin position="10"/>
        <end position="134"/>
    </location>
</feature>
<dbReference type="Gene3D" id="2.80.10.50">
    <property type="match status" value="1"/>
</dbReference>
<dbReference type="GeneID" id="6011874"/>
<name>A8NPI7_COPC7</name>
<organism evidence="2 3">
    <name type="scientific">Coprinopsis cinerea (strain Okayama-7 / 130 / ATCC MYA-4618 / FGSC 9003)</name>
    <name type="common">Inky cap fungus</name>
    <name type="synonym">Hormographiella aspergillata</name>
    <dbReference type="NCBI Taxonomy" id="240176"/>
    <lineage>
        <taxon>Eukaryota</taxon>
        <taxon>Fungi</taxon>
        <taxon>Dikarya</taxon>
        <taxon>Basidiomycota</taxon>
        <taxon>Agaricomycotina</taxon>
        <taxon>Agaricomycetes</taxon>
        <taxon>Agaricomycetidae</taxon>
        <taxon>Agaricales</taxon>
        <taxon>Agaricineae</taxon>
        <taxon>Psathyrellaceae</taxon>
        <taxon>Coprinopsis</taxon>
    </lineage>
</organism>
<dbReference type="Proteomes" id="UP000001861">
    <property type="component" value="Unassembled WGS sequence"/>
</dbReference>
<dbReference type="OMA" id="WTIRRGK"/>
<dbReference type="InParanoid" id="A8NPI7"/>
<proteinExistence type="predicted"/>
<dbReference type="OrthoDB" id="5271368at2759"/>
<evidence type="ECO:0000313" key="2">
    <source>
        <dbReference type="EMBL" id="EAU86470.1"/>
    </source>
</evidence>
<keyword evidence="3" id="KW-1185">Reference proteome</keyword>
<protein>
    <recommendedName>
        <fullName evidence="1">CCL2-like lectin domain-containing protein</fullName>
    </recommendedName>
</protein>
<reference evidence="2 3" key="1">
    <citation type="journal article" date="2010" name="Proc. Natl. Acad. Sci. U.S.A.">
        <title>Insights into evolution of multicellular fungi from the assembled chromosomes of the mushroom Coprinopsis cinerea (Coprinus cinereus).</title>
        <authorList>
            <person name="Stajich J.E."/>
            <person name="Wilke S.K."/>
            <person name="Ahren D."/>
            <person name="Au C.H."/>
            <person name="Birren B.W."/>
            <person name="Borodovsky M."/>
            <person name="Burns C."/>
            <person name="Canback B."/>
            <person name="Casselton L.A."/>
            <person name="Cheng C.K."/>
            <person name="Deng J."/>
            <person name="Dietrich F.S."/>
            <person name="Fargo D.C."/>
            <person name="Farman M.L."/>
            <person name="Gathman A.C."/>
            <person name="Goldberg J."/>
            <person name="Guigo R."/>
            <person name="Hoegger P.J."/>
            <person name="Hooker J.B."/>
            <person name="Huggins A."/>
            <person name="James T.Y."/>
            <person name="Kamada T."/>
            <person name="Kilaru S."/>
            <person name="Kodira C."/>
            <person name="Kues U."/>
            <person name="Kupfer D."/>
            <person name="Kwan H.S."/>
            <person name="Lomsadze A."/>
            <person name="Li W."/>
            <person name="Lilly W.W."/>
            <person name="Ma L.J."/>
            <person name="Mackey A.J."/>
            <person name="Manning G."/>
            <person name="Martin F."/>
            <person name="Muraguchi H."/>
            <person name="Natvig D.O."/>
            <person name="Palmerini H."/>
            <person name="Ramesh M.A."/>
            <person name="Rehmeyer C.J."/>
            <person name="Roe B.A."/>
            <person name="Shenoy N."/>
            <person name="Stanke M."/>
            <person name="Ter-Hovhannisyan V."/>
            <person name="Tunlid A."/>
            <person name="Velagapudi R."/>
            <person name="Vision T.J."/>
            <person name="Zeng Q."/>
            <person name="Zolan M.E."/>
            <person name="Pukkila P.J."/>
        </authorList>
    </citation>
    <scope>NUCLEOTIDE SEQUENCE [LARGE SCALE GENOMIC DNA]</scope>
    <source>
        <strain evidence="3">Okayama-7 / 130 / ATCC MYA-4618 / FGSC 9003</strain>
    </source>
</reference>
<dbReference type="InterPro" id="IPR048746">
    <property type="entry name" value="CCL2-like_lectin"/>
</dbReference>
<dbReference type="KEGG" id="cci:CC1G_11778"/>
<dbReference type="CDD" id="cd23715">
    <property type="entry name" value="beta-trefoil_Ricin_CCL2"/>
    <property type="match status" value="1"/>
</dbReference>
<evidence type="ECO:0000313" key="3">
    <source>
        <dbReference type="Proteomes" id="UP000001861"/>
    </source>
</evidence>
<comment type="caution">
    <text evidence="2">The sequence shown here is derived from an EMBL/GenBank/DDBJ whole genome shotgun (WGS) entry which is preliminary data.</text>
</comment>
<dbReference type="Pfam" id="PF21595">
    <property type="entry name" value="CCL2-like"/>
    <property type="match status" value="1"/>
</dbReference>
<gene>
    <name evidence="2" type="ORF">CC1G_11778</name>
</gene>
<accession>A8NPI7</accession>
<dbReference type="AlphaFoldDB" id="A8NPI7"/>
<dbReference type="RefSeq" id="XP_001835344.1">
    <property type="nucleotide sequence ID" value="XM_001835292.2"/>
</dbReference>
<evidence type="ECO:0000259" key="1">
    <source>
        <dbReference type="Pfam" id="PF21595"/>
    </source>
</evidence>